<dbReference type="AlphaFoldDB" id="A0A101JRU2"/>
<keyword evidence="3 7" id="KW-0378">Hydrolase</keyword>
<evidence type="ECO:0000256" key="4">
    <source>
        <dbReference type="ARBA" id="ARBA00022813"/>
    </source>
</evidence>
<dbReference type="NCBIfam" id="NF007621">
    <property type="entry name" value="PRK10276.1"/>
    <property type="match status" value="1"/>
</dbReference>
<evidence type="ECO:0000256" key="2">
    <source>
        <dbReference type="ARBA" id="ARBA00022763"/>
    </source>
</evidence>
<dbReference type="OrthoDB" id="9787787at2"/>
<dbReference type="PANTHER" id="PTHR33516:SF2">
    <property type="entry name" value="LEXA REPRESSOR-RELATED"/>
    <property type="match status" value="1"/>
</dbReference>
<dbReference type="InterPro" id="IPR039418">
    <property type="entry name" value="LexA-like"/>
</dbReference>
<dbReference type="GO" id="GO:0009432">
    <property type="term" value="P:SOS response"/>
    <property type="evidence" value="ECO:0007669"/>
    <property type="project" value="UniProtKB-KW"/>
</dbReference>
<gene>
    <name evidence="9" type="ORF">ASB62_02395</name>
</gene>
<evidence type="ECO:0000313" key="10">
    <source>
        <dbReference type="Proteomes" id="UP000053937"/>
    </source>
</evidence>
<proteinExistence type="inferred from homology"/>
<dbReference type="PRINTS" id="PR00726">
    <property type="entry name" value="LEXASERPTASE"/>
</dbReference>
<dbReference type="Pfam" id="PF00717">
    <property type="entry name" value="Peptidase_S24"/>
    <property type="match status" value="1"/>
</dbReference>
<dbReference type="InterPro" id="IPR050077">
    <property type="entry name" value="LexA_repressor"/>
</dbReference>
<feature type="domain" description="Peptidase S24/S26A/S26B/S26C" evidence="8">
    <location>
        <begin position="31"/>
        <end position="142"/>
    </location>
</feature>
<dbReference type="RefSeq" id="WP_059138460.1">
    <property type="nucleotide sequence ID" value="NZ_LMBR01000044.1"/>
</dbReference>
<dbReference type="Proteomes" id="UP000053937">
    <property type="component" value="Unassembled WGS sequence"/>
</dbReference>
<dbReference type="EMBL" id="LMBR01000044">
    <property type="protein sequence ID" value="KUL31793.1"/>
    <property type="molecule type" value="Genomic_DNA"/>
</dbReference>
<evidence type="ECO:0000259" key="8">
    <source>
        <dbReference type="Pfam" id="PF00717"/>
    </source>
</evidence>
<organism evidence="9 10">
    <name type="scientific">Chlorobium limicola</name>
    <dbReference type="NCBI Taxonomy" id="1092"/>
    <lineage>
        <taxon>Bacteria</taxon>
        <taxon>Pseudomonadati</taxon>
        <taxon>Chlorobiota</taxon>
        <taxon>Chlorobiia</taxon>
        <taxon>Chlorobiales</taxon>
        <taxon>Chlorobiaceae</taxon>
        <taxon>Chlorobium/Pelodictyon group</taxon>
        <taxon>Chlorobium</taxon>
    </lineage>
</organism>
<keyword evidence="5" id="KW-0234">DNA repair</keyword>
<keyword evidence="2" id="KW-0227">DNA damage</keyword>
<reference evidence="9 10" key="1">
    <citation type="submission" date="2015-10" db="EMBL/GenBank/DDBJ databases">
        <title>Draft Genome Sequence of Chlorobium limicola strain Frasassi Growing under Artificial Lighting in the Frasassi Cave System.</title>
        <authorList>
            <person name="Mansor M."/>
            <person name="Macalady J."/>
        </authorList>
    </citation>
    <scope>NUCLEOTIDE SEQUENCE [LARGE SCALE GENOMIC DNA]</scope>
    <source>
        <strain evidence="9 10">Frasassi</strain>
    </source>
</reference>
<sequence length="150" mass="16312">MKLSRIHTGPVLDFFTADLSSELELPLSGTGIAAGFPSPAEDYEEVTLDLNKALIKHPAATFYARVKGTSMTDAGILDGDLLVIDKALDPREGDIAVCFIDGAFTVKRIARTNGELCLMPANERFKPILITEASDFTVWGIVTYVIHKAR</sequence>
<name>A0A101JRU2_CHLLI</name>
<evidence type="ECO:0000256" key="3">
    <source>
        <dbReference type="ARBA" id="ARBA00022801"/>
    </source>
</evidence>
<keyword evidence="10" id="KW-1185">Reference proteome</keyword>
<dbReference type="Gene3D" id="2.10.109.10">
    <property type="entry name" value="Umud Fragment, subunit A"/>
    <property type="match status" value="1"/>
</dbReference>
<evidence type="ECO:0000256" key="1">
    <source>
        <dbReference type="ARBA" id="ARBA00007484"/>
    </source>
</evidence>
<dbReference type="InterPro" id="IPR006197">
    <property type="entry name" value="Peptidase_S24_LexA"/>
</dbReference>
<keyword evidence="4 7" id="KW-0068">Autocatalytic cleavage</keyword>
<evidence type="ECO:0000313" key="9">
    <source>
        <dbReference type="EMBL" id="KUL31793.1"/>
    </source>
</evidence>
<protein>
    <submittedName>
        <fullName evidence="9">Peptidase S24</fullName>
    </submittedName>
</protein>
<comment type="caution">
    <text evidence="9">The sequence shown here is derived from an EMBL/GenBank/DDBJ whole genome shotgun (WGS) entry which is preliminary data.</text>
</comment>
<dbReference type="SUPFAM" id="SSF51306">
    <property type="entry name" value="LexA/Signal peptidase"/>
    <property type="match status" value="1"/>
</dbReference>
<dbReference type="InterPro" id="IPR015927">
    <property type="entry name" value="Peptidase_S24_S26A/B/C"/>
</dbReference>
<dbReference type="InterPro" id="IPR036286">
    <property type="entry name" value="LexA/Signal_pep-like_sf"/>
</dbReference>
<dbReference type="GO" id="GO:0016787">
    <property type="term" value="F:hydrolase activity"/>
    <property type="evidence" value="ECO:0007669"/>
    <property type="project" value="UniProtKB-KW"/>
</dbReference>
<dbReference type="GO" id="GO:0003677">
    <property type="term" value="F:DNA binding"/>
    <property type="evidence" value="ECO:0007669"/>
    <property type="project" value="InterPro"/>
</dbReference>
<keyword evidence="6" id="KW-0742">SOS response</keyword>
<comment type="similarity">
    <text evidence="1 7">Belongs to the peptidase S24 family.</text>
</comment>
<evidence type="ECO:0000256" key="5">
    <source>
        <dbReference type="ARBA" id="ARBA00023204"/>
    </source>
</evidence>
<dbReference type="GO" id="GO:0006355">
    <property type="term" value="P:regulation of DNA-templated transcription"/>
    <property type="evidence" value="ECO:0007669"/>
    <property type="project" value="InterPro"/>
</dbReference>
<dbReference type="PANTHER" id="PTHR33516">
    <property type="entry name" value="LEXA REPRESSOR"/>
    <property type="match status" value="1"/>
</dbReference>
<accession>A0A101JRU2</accession>
<evidence type="ECO:0000256" key="6">
    <source>
        <dbReference type="ARBA" id="ARBA00023236"/>
    </source>
</evidence>
<dbReference type="GO" id="GO:0006281">
    <property type="term" value="P:DNA repair"/>
    <property type="evidence" value="ECO:0007669"/>
    <property type="project" value="UniProtKB-KW"/>
</dbReference>
<dbReference type="CDD" id="cd06529">
    <property type="entry name" value="S24_LexA-like"/>
    <property type="match status" value="1"/>
</dbReference>
<evidence type="ECO:0000256" key="7">
    <source>
        <dbReference type="RuleBase" id="RU003991"/>
    </source>
</evidence>